<evidence type="ECO:0000313" key="2">
    <source>
        <dbReference type="Proteomes" id="UP000280834"/>
    </source>
</evidence>
<dbReference type="AlphaFoldDB" id="A0A0R3Q4A3"/>
<dbReference type="Proteomes" id="UP000280834">
    <property type="component" value="Unassembled WGS sequence"/>
</dbReference>
<sequence>MRKFSKFWIDGDVTGSKTMFSEHFRYLYALVYSAVQRIPLLSIEVTNNLLSGFRLIPSRIGMNLIQCAVMIAFDPGLGTHRSLMDLSRPRLMEISSDDIKVISSTSSKRL</sequence>
<reference evidence="1 2" key="2">
    <citation type="submission" date="2018-11" db="EMBL/GenBank/DDBJ databases">
        <authorList>
            <consortium name="Pathogen Informatics"/>
        </authorList>
    </citation>
    <scope>NUCLEOTIDE SEQUENCE [LARGE SCALE GENOMIC DNA]</scope>
</reference>
<dbReference type="WBParaSite" id="BTMF_0000112901-mRNA-1">
    <property type="protein sequence ID" value="BTMF_0000112901-mRNA-1"/>
    <property type="gene ID" value="BTMF_0000112901"/>
</dbReference>
<dbReference type="EMBL" id="UZAG01000261">
    <property type="protein sequence ID" value="VDO07800.1"/>
    <property type="molecule type" value="Genomic_DNA"/>
</dbReference>
<gene>
    <name evidence="1" type="ORF">BTMF_LOCUS485</name>
</gene>
<protein>
    <submittedName>
        <fullName evidence="3">LETM1 domain-containing protein</fullName>
    </submittedName>
</protein>
<accession>A0A0R3Q4A3</accession>
<evidence type="ECO:0000313" key="3">
    <source>
        <dbReference type="WBParaSite" id="BTMF_0000112901-mRNA-1"/>
    </source>
</evidence>
<reference evidence="3" key="1">
    <citation type="submission" date="2017-02" db="UniProtKB">
        <authorList>
            <consortium name="WormBaseParasite"/>
        </authorList>
    </citation>
    <scope>IDENTIFICATION</scope>
</reference>
<organism evidence="3">
    <name type="scientific">Brugia timori</name>
    <dbReference type="NCBI Taxonomy" id="42155"/>
    <lineage>
        <taxon>Eukaryota</taxon>
        <taxon>Metazoa</taxon>
        <taxon>Ecdysozoa</taxon>
        <taxon>Nematoda</taxon>
        <taxon>Chromadorea</taxon>
        <taxon>Rhabditida</taxon>
        <taxon>Spirurina</taxon>
        <taxon>Spiruromorpha</taxon>
        <taxon>Filarioidea</taxon>
        <taxon>Onchocercidae</taxon>
        <taxon>Brugia</taxon>
    </lineage>
</organism>
<name>A0A0R3Q4A3_9BILA</name>
<proteinExistence type="predicted"/>
<evidence type="ECO:0000313" key="1">
    <source>
        <dbReference type="EMBL" id="VDO07800.1"/>
    </source>
</evidence>
<keyword evidence="2" id="KW-1185">Reference proteome</keyword>